<feature type="domain" description="Cilia- and flagella-associated protein 69 ARM repeats" evidence="2">
    <location>
        <begin position="2"/>
        <end position="162"/>
    </location>
</feature>
<dbReference type="InterPro" id="IPR048732">
    <property type="entry name" value="CFA69"/>
</dbReference>
<sequence>MFIKDIPYIIRLYENITKRLEKQSEFRKPLEWLLHFSSVPPMMTKMSDKLEFARDLEQYFSTLGYLLLCLQDDDLKKLVIGTIKTLLDYKPPIGYCCVLLEDCNAAVEASQLPEILAQLADFVNDDIYPLLLNLMYLVCTISKKTCQKMLLQGVLEFLLKRFEPTWRERDEHTKPVNPSVRNTIPTFEDTCCVLWKLLNAIDNTIHVKEPSEFALWSLQYAFRWSNVCPEQKFNRNNLTALILKILLTFPAKDFSTTDIFEDILILSVTAAGCGCLSNLEFSEDEMDFQFKKIIWSCLHFFQPTTPFVVCKRYNMRVFMVWTMHFLQFVEKNEITKAFLKKVFEEHTTDKNHIEQYCELVKIVLKIIPKFVSSVETLLYLNGPIKLISIIEGYLLKTYNIEVLEAYLYCLSQLLFPHDEDIIGVVGEYRTADIVLDVCVKILDNTTTLSRMYQKALAHGFCVLYVLCTFDFLRNFNAINLCTRFLRRVIDPPPTDPLIDVRVIICGIHLLWECMITSREFYREFLKAGGVYLLLDVTEACTFPIKSLSLGVLADASKKLSSIPYFITWRKHGKRLRPMLLEIFRNKTEKECDGVNNTEIQKGKFKNVWLSLCQKQRIYFHTGCVRNDELLRICRCRIHGILFSLKVRFKDKVAIANEHYKLFNEKLGLDDEITALFAENFLSLTMCKSWLTVAKELKNEGITPVDTDYERLNEQVEVIKCWKSFLRDLIQTAVEKQKKNEKTSELELYSILKEARLSDALDALKELRYISNCTERMFQMRQKLVQQQDIEPKRTPSLNFHRTICELPFTSIYNQSINIQSNIIYEKKEEQISPTPISLDYSESLSQDSSDHSLDEYSVNCDMD</sequence>
<accession>A0AA38MFZ1</accession>
<dbReference type="GO" id="GO:1902093">
    <property type="term" value="P:positive regulation of flagellated sperm motility"/>
    <property type="evidence" value="ECO:0007669"/>
    <property type="project" value="TreeGrafter"/>
</dbReference>
<evidence type="ECO:0000313" key="3">
    <source>
        <dbReference type="EMBL" id="KAJ3654639.1"/>
    </source>
</evidence>
<feature type="region of interest" description="Disordered" evidence="1">
    <location>
        <begin position="838"/>
        <end position="863"/>
    </location>
</feature>
<evidence type="ECO:0000259" key="2">
    <source>
        <dbReference type="Pfam" id="PF21049"/>
    </source>
</evidence>
<name>A0AA38MFZ1_9CUCU</name>
<dbReference type="Pfam" id="PF21049">
    <property type="entry name" value="CFA69_ARM_rpt"/>
    <property type="match status" value="2"/>
</dbReference>
<organism evidence="3 4">
    <name type="scientific">Zophobas morio</name>
    <dbReference type="NCBI Taxonomy" id="2755281"/>
    <lineage>
        <taxon>Eukaryota</taxon>
        <taxon>Metazoa</taxon>
        <taxon>Ecdysozoa</taxon>
        <taxon>Arthropoda</taxon>
        <taxon>Hexapoda</taxon>
        <taxon>Insecta</taxon>
        <taxon>Pterygota</taxon>
        <taxon>Neoptera</taxon>
        <taxon>Endopterygota</taxon>
        <taxon>Coleoptera</taxon>
        <taxon>Polyphaga</taxon>
        <taxon>Cucujiformia</taxon>
        <taxon>Tenebrionidae</taxon>
        <taxon>Zophobas</taxon>
    </lineage>
</organism>
<gene>
    <name evidence="3" type="ORF">Zmor_013814</name>
</gene>
<comment type="caution">
    <text evidence="3">The sequence shown here is derived from an EMBL/GenBank/DDBJ whole genome shotgun (WGS) entry which is preliminary data.</text>
</comment>
<dbReference type="PANTHER" id="PTHR14716:SF0">
    <property type="entry name" value="CILIA- AND FLAGELLA-ASSOCIATED PROTEIN 69"/>
    <property type="match status" value="1"/>
</dbReference>
<evidence type="ECO:0000256" key="1">
    <source>
        <dbReference type="SAM" id="MobiDB-lite"/>
    </source>
</evidence>
<reference evidence="3" key="1">
    <citation type="journal article" date="2023" name="G3 (Bethesda)">
        <title>Whole genome assemblies of Zophobas morio and Tenebrio molitor.</title>
        <authorList>
            <person name="Kaur S."/>
            <person name="Stinson S.A."/>
            <person name="diCenzo G.C."/>
        </authorList>
    </citation>
    <scope>NUCLEOTIDE SEQUENCE</scope>
    <source>
        <strain evidence="3">QUZm001</strain>
    </source>
</reference>
<dbReference type="InterPro" id="IPR016024">
    <property type="entry name" value="ARM-type_fold"/>
</dbReference>
<dbReference type="SUPFAM" id="SSF48371">
    <property type="entry name" value="ARM repeat"/>
    <property type="match status" value="1"/>
</dbReference>
<dbReference type="GO" id="GO:0097225">
    <property type="term" value="C:sperm midpiece"/>
    <property type="evidence" value="ECO:0007669"/>
    <property type="project" value="TreeGrafter"/>
</dbReference>
<feature type="domain" description="Cilia- and flagella-associated protein 69 ARM repeats" evidence="2">
    <location>
        <begin position="478"/>
        <end position="592"/>
    </location>
</feature>
<dbReference type="EMBL" id="JALNTZ010000004">
    <property type="protein sequence ID" value="KAJ3654639.1"/>
    <property type="molecule type" value="Genomic_DNA"/>
</dbReference>
<dbReference type="InterPro" id="IPR048733">
    <property type="entry name" value="CFA69_ARM_dom"/>
</dbReference>
<proteinExistence type="predicted"/>
<evidence type="ECO:0000313" key="4">
    <source>
        <dbReference type="Proteomes" id="UP001168821"/>
    </source>
</evidence>
<dbReference type="Proteomes" id="UP001168821">
    <property type="component" value="Unassembled WGS sequence"/>
</dbReference>
<dbReference type="PANTHER" id="PTHR14716">
    <property type="entry name" value="CILIA- AND FLAGELLA-ASSOCIATED PROTEIN 69"/>
    <property type="match status" value="1"/>
</dbReference>
<dbReference type="AlphaFoldDB" id="A0AA38MFZ1"/>
<dbReference type="GO" id="GO:0097730">
    <property type="term" value="C:non-motile cilium"/>
    <property type="evidence" value="ECO:0007669"/>
    <property type="project" value="TreeGrafter"/>
</dbReference>
<protein>
    <recommendedName>
        <fullName evidence="2">Cilia- and flagella-associated protein 69 ARM repeats domain-containing protein</fullName>
    </recommendedName>
</protein>
<keyword evidence="4" id="KW-1185">Reference proteome</keyword>
<feature type="compositionally biased region" description="Low complexity" evidence="1">
    <location>
        <begin position="838"/>
        <end position="847"/>
    </location>
</feature>